<feature type="binding site" evidence="12">
    <location>
        <position position="621"/>
    </location>
    <ligand>
        <name>L-homocysteine</name>
        <dbReference type="ChEBI" id="CHEBI:58199"/>
    </ligand>
</feature>
<feature type="active site" description="Proton donor" evidence="14">
    <location>
        <position position="716"/>
    </location>
</feature>
<dbReference type="AlphaFoldDB" id="A0A1D2A564"/>
<feature type="binding site" evidence="12">
    <location>
        <position position="583"/>
    </location>
    <ligand>
        <name>5-methyltetrahydropteroyltri-L-glutamate</name>
        <dbReference type="ChEBI" id="CHEBI:58207"/>
    </ligand>
</feature>
<keyword evidence="6" id="KW-0028">Amino-acid biosynthesis</keyword>
<name>A0A1D2A564_AUXPR</name>
<dbReference type="Gene3D" id="3.20.20.210">
    <property type="match status" value="2"/>
</dbReference>
<comment type="cofactor">
    <cofactor evidence="13">
        <name>Zn(2+)</name>
        <dbReference type="ChEBI" id="CHEBI:29105"/>
    </cofactor>
    <text evidence="13">Binds 2 Zn(2+) ions per subunit.</text>
</comment>
<evidence type="ECO:0000256" key="4">
    <source>
        <dbReference type="ARBA" id="ARBA00012034"/>
    </source>
</evidence>
<evidence type="ECO:0000256" key="12">
    <source>
        <dbReference type="PIRSR" id="PIRSR000382-1"/>
    </source>
</evidence>
<dbReference type="InterPro" id="IPR006276">
    <property type="entry name" value="Cobalamin-indep_Met_synthase"/>
</dbReference>
<dbReference type="EMBL" id="GDKF01004507">
    <property type="protein sequence ID" value="JAT74115.1"/>
    <property type="molecule type" value="Transcribed_RNA"/>
</dbReference>
<dbReference type="PIRSF" id="PIRSF000382">
    <property type="entry name" value="MeTrfase_B12_ind"/>
    <property type="match status" value="1"/>
</dbReference>
<dbReference type="InterPro" id="IPR013215">
    <property type="entry name" value="Cbl-indep_Met_Synth_N"/>
</dbReference>
<organism evidence="18">
    <name type="scientific">Auxenochlorella protothecoides</name>
    <name type="common">Green microalga</name>
    <name type="synonym">Chlorella protothecoides</name>
    <dbReference type="NCBI Taxonomy" id="3075"/>
    <lineage>
        <taxon>Eukaryota</taxon>
        <taxon>Viridiplantae</taxon>
        <taxon>Chlorophyta</taxon>
        <taxon>core chlorophytes</taxon>
        <taxon>Trebouxiophyceae</taxon>
        <taxon>Chlorellales</taxon>
        <taxon>Chlorellaceae</taxon>
        <taxon>Auxenochlorella</taxon>
    </lineage>
</organism>
<dbReference type="CDD" id="cd03311">
    <property type="entry name" value="CIMS_C_terminal_like"/>
    <property type="match status" value="1"/>
</dbReference>
<feature type="compositionally biased region" description="Low complexity" evidence="15">
    <location>
        <begin position="442"/>
        <end position="451"/>
    </location>
</feature>
<gene>
    <name evidence="18" type="ORF">g.37972</name>
</gene>
<sequence length="811" mass="88307">LICSAAAASTANQDKASLVINLHRKFIEMVSTQISSATIGFPRIGPNREMKKALESFWSGKSTADDLRTVAEQTERVAWLSQKDAGLDLVALDSTYYDQILDFITYLGLIPKRFQHLEPGFAQYFAMARGVHGAHALDMQKFFDTNYHYMVPELEASPAVEADWSGLLAKVERGQAVLGSDVAVPILIGPITLVSLARYPEGTDASALVGALLPAYVEVLGRLKALGVPEVQMHEPVLALGTANKLQADFESSYSQLAGVGVPLNLVVYYDDVEEDVYSWLVRLPVQAISLDFCAVPGAAHGCATAATIARLGFPEDKRLGAGIVDGRSIWRDDGTAVDLLAALRARLGPNQAIVVQSSAPLLHLPYDVRAEKNLPGELTARLAFALQKLEEIVAVAKSGSGTAPPALETFGAAFPSDEGRSGIDASKYHRSEDYATRRPKQPQFRPFPTTSIGSFPQTEQIRRARLQYKRGIISTEQYKEQIGVEIGYAIGLQDALDIDVPVHGEPERSDMVEYFGLKLDGYSFTEHGWVQSYGSRYVRPPIVSGNVTRAGPMTVHEYRLAQAVTARPVKGMLTGPVTMLNWSFPRKDVARSVQAFQIALALRQEMEDLEGAGCRIVQVDEPALREGLPLKERRWARYLDWAVDAFKLSVAGAKPETQVVTHLCYSSFEDILPAIDAMDADVLTIENSRSDNEMVLALASAGYARDIGPGVYDVHSPVVPSVEFLVDKLRSFSSTGILGGDARRIWVNPDCGLKTRRWAEVLPSLRNMVQAAAILRAEVEGAEGKQQGAKAAAQPQAQAHGPRHACTGCH</sequence>
<feature type="binding site" evidence="13">
    <location>
        <position position="687"/>
    </location>
    <ligand>
        <name>Zn(2+)</name>
        <dbReference type="ChEBI" id="CHEBI:29105"/>
        <label>1</label>
        <note>catalytic</note>
    </ligand>
</feature>
<evidence type="ECO:0000256" key="1">
    <source>
        <dbReference type="ARBA" id="ARBA00002777"/>
    </source>
</evidence>
<evidence type="ECO:0000256" key="9">
    <source>
        <dbReference type="ARBA" id="ARBA00022833"/>
    </source>
</evidence>
<feature type="binding site" evidence="12">
    <location>
        <position position="506"/>
    </location>
    <ligand>
        <name>L-methionine</name>
        <dbReference type="ChEBI" id="CHEBI:57844"/>
    </ligand>
</feature>
<proteinExistence type="inferred from homology"/>
<feature type="binding site" evidence="13">
    <location>
        <position position="665"/>
    </location>
    <ligand>
        <name>Zn(2+)</name>
        <dbReference type="ChEBI" id="CHEBI:29105"/>
        <label>1</label>
        <note>catalytic</note>
    </ligand>
</feature>
<feature type="region of interest" description="Disordered" evidence="15">
    <location>
        <begin position="787"/>
        <end position="811"/>
    </location>
</feature>
<dbReference type="SUPFAM" id="SSF51726">
    <property type="entry name" value="UROD/MetE-like"/>
    <property type="match status" value="2"/>
</dbReference>
<evidence type="ECO:0000259" key="17">
    <source>
        <dbReference type="Pfam" id="PF08267"/>
    </source>
</evidence>
<comment type="pathway">
    <text evidence="2">Amino-acid biosynthesis; L-methionine biosynthesis via de novo pathway; L-methionine from L-homocysteine (MetE route): step 1/1.</text>
</comment>
<comment type="function">
    <text evidence="1">Catalyzes the transfer of a methyl group from 5-methyltetrahydrofolate to homocysteine resulting in methionine formation.</text>
</comment>
<keyword evidence="5" id="KW-0489">Methyltransferase</keyword>
<feature type="non-terminal residue" evidence="18">
    <location>
        <position position="1"/>
    </location>
</feature>
<evidence type="ECO:0000256" key="13">
    <source>
        <dbReference type="PIRSR" id="PIRSR000382-2"/>
    </source>
</evidence>
<dbReference type="InterPro" id="IPR002629">
    <property type="entry name" value="Met_Synth_C/arc"/>
</dbReference>
<protein>
    <recommendedName>
        <fullName evidence="4">5-methyltetrahydropteroyltriglutamate--homocysteine S-methyltransferase</fullName>
        <ecNumber evidence="4">2.1.1.14</ecNumber>
    </recommendedName>
</protein>
<dbReference type="GO" id="GO:0032259">
    <property type="term" value="P:methylation"/>
    <property type="evidence" value="ECO:0007669"/>
    <property type="project" value="UniProtKB-KW"/>
</dbReference>
<evidence type="ECO:0000313" key="18">
    <source>
        <dbReference type="EMBL" id="JAT74115.1"/>
    </source>
</evidence>
<evidence type="ECO:0000256" key="10">
    <source>
        <dbReference type="ARBA" id="ARBA00023167"/>
    </source>
</evidence>
<evidence type="ECO:0000256" key="2">
    <source>
        <dbReference type="ARBA" id="ARBA00004681"/>
    </source>
</evidence>
<feature type="binding site" evidence="12">
    <location>
        <position position="51"/>
    </location>
    <ligand>
        <name>5-methyltetrahydropteroyltri-L-glutamate</name>
        <dbReference type="ChEBI" id="CHEBI:58207"/>
    </ligand>
</feature>
<dbReference type="PANTHER" id="PTHR30519">
    <property type="entry name" value="5-METHYLTETRAHYDROPTEROYLTRIGLUTAMATE--HOMOCYSTEINE METHYLTRANSFERASE"/>
    <property type="match status" value="1"/>
</dbReference>
<feature type="region of interest" description="Disordered" evidence="15">
    <location>
        <begin position="433"/>
        <end position="453"/>
    </location>
</feature>
<evidence type="ECO:0000256" key="11">
    <source>
        <dbReference type="ARBA" id="ARBA00048690"/>
    </source>
</evidence>
<evidence type="ECO:0000256" key="7">
    <source>
        <dbReference type="ARBA" id="ARBA00022679"/>
    </source>
</evidence>
<reference evidence="18" key="1">
    <citation type="submission" date="2015-08" db="EMBL/GenBank/DDBJ databases">
        <authorList>
            <person name="Babu N.S."/>
            <person name="Beckwith C.J."/>
            <person name="Beseler K.G."/>
            <person name="Brison A."/>
            <person name="Carone J.V."/>
            <person name="Caskin T.P."/>
            <person name="Diamond M."/>
            <person name="Durham M.E."/>
            <person name="Foxe J.M."/>
            <person name="Go M."/>
            <person name="Henderson B.A."/>
            <person name="Jones I.B."/>
            <person name="McGettigan J.A."/>
            <person name="Micheletti S.J."/>
            <person name="Nasrallah M.E."/>
            <person name="Ortiz D."/>
            <person name="Piller C.R."/>
            <person name="Privatt S.R."/>
            <person name="Schneider S.L."/>
            <person name="Sharp S."/>
            <person name="Smith T.C."/>
            <person name="Stanton J.D."/>
            <person name="Ullery H.E."/>
            <person name="Wilson R.J."/>
            <person name="Serrano M.G."/>
            <person name="Buck G."/>
            <person name="Lee V."/>
            <person name="Wang Y."/>
            <person name="Carvalho R."/>
            <person name="Voegtly L."/>
            <person name="Shi R."/>
            <person name="Duckworth R."/>
            <person name="Johnson A."/>
            <person name="Loviza R."/>
            <person name="Walstead R."/>
            <person name="Shah Z."/>
            <person name="Kiflezghi M."/>
            <person name="Wade K."/>
            <person name="Ball S.L."/>
            <person name="Bradley K.W."/>
            <person name="Asai D.J."/>
            <person name="Bowman C.A."/>
            <person name="Russell D.A."/>
            <person name="Pope W.H."/>
            <person name="Jacobs-Sera D."/>
            <person name="Hendrix R.W."/>
            <person name="Hatfull G.F."/>
        </authorList>
    </citation>
    <scope>NUCLEOTIDE SEQUENCE</scope>
</reference>
<evidence type="ECO:0000256" key="5">
    <source>
        <dbReference type="ARBA" id="ARBA00022603"/>
    </source>
</evidence>
<feature type="binding site" evidence="12">
    <location>
        <begin position="453"/>
        <end position="455"/>
    </location>
    <ligand>
        <name>L-homocysteine</name>
        <dbReference type="ChEBI" id="CHEBI:58199"/>
    </ligand>
</feature>
<feature type="binding site" evidence="12">
    <location>
        <begin position="453"/>
        <end position="455"/>
    </location>
    <ligand>
        <name>L-methionine</name>
        <dbReference type="ChEBI" id="CHEBI:57844"/>
    </ligand>
</feature>
<keyword evidence="10" id="KW-0486">Methionine biosynthesis</keyword>
<dbReference type="Pfam" id="PF08267">
    <property type="entry name" value="Meth_synt_1"/>
    <property type="match status" value="1"/>
</dbReference>
<evidence type="ECO:0000256" key="3">
    <source>
        <dbReference type="ARBA" id="ARBA00009553"/>
    </source>
</evidence>
<dbReference type="Pfam" id="PF01717">
    <property type="entry name" value="Meth_synt_2"/>
    <property type="match status" value="1"/>
</dbReference>
<evidence type="ECO:0000259" key="16">
    <source>
        <dbReference type="Pfam" id="PF01717"/>
    </source>
</evidence>
<feature type="domain" description="Cobalamin-independent methionine synthase MetE N-terminal" evidence="17">
    <location>
        <begin position="36"/>
        <end position="344"/>
    </location>
</feature>
<dbReference type="EC" id="2.1.1.14" evidence="4"/>
<evidence type="ECO:0000256" key="15">
    <source>
        <dbReference type="SAM" id="MobiDB-lite"/>
    </source>
</evidence>
<evidence type="ECO:0000256" key="8">
    <source>
        <dbReference type="ARBA" id="ARBA00022723"/>
    </source>
</evidence>
<keyword evidence="7" id="KW-0808">Transferase</keyword>
<feature type="binding site" evidence="12">
    <location>
        <position position="621"/>
    </location>
    <ligand>
        <name>L-methionine</name>
        <dbReference type="ChEBI" id="CHEBI:57844"/>
    </ligand>
</feature>
<dbReference type="GO" id="GO:0009086">
    <property type="term" value="P:methionine biosynthetic process"/>
    <property type="evidence" value="ECO:0007669"/>
    <property type="project" value="UniProtKB-KW"/>
</dbReference>
<feature type="binding site" evidence="12">
    <location>
        <position position="146"/>
    </location>
    <ligand>
        <name>5-methyltetrahydropteroyltri-L-glutamate</name>
        <dbReference type="ChEBI" id="CHEBI:58207"/>
    </ligand>
</feature>
<keyword evidence="8 13" id="KW-0479">Metal-binding</keyword>
<feature type="binding site" evidence="13">
    <location>
        <position position="752"/>
    </location>
    <ligand>
        <name>Zn(2+)</name>
        <dbReference type="ChEBI" id="CHEBI:29105"/>
        <label>1</label>
        <note>catalytic</note>
    </ligand>
</feature>
<comment type="catalytic activity">
    <reaction evidence="11">
        <text>5-methyltetrahydropteroyltri-L-glutamate + L-homocysteine = tetrahydropteroyltri-L-glutamate + L-methionine</text>
        <dbReference type="Rhea" id="RHEA:21196"/>
        <dbReference type="ChEBI" id="CHEBI:57844"/>
        <dbReference type="ChEBI" id="CHEBI:58140"/>
        <dbReference type="ChEBI" id="CHEBI:58199"/>
        <dbReference type="ChEBI" id="CHEBI:58207"/>
        <dbReference type="EC" id="2.1.1.14"/>
    </reaction>
</comment>
<accession>A0A1D2A564</accession>
<feature type="binding site" evidence="13">
    <location>
        <position position="663"/>
    </location>
    <ligand>
        <name>Zn(2+)</name>
        <dbReference type="ChEBI" id="CHEBI:29105"/>
        <label>1</label>
        <note>catalytic</note>
    </ligand>
</feature>
<dbReference type="UniPathway" id="UPA00051">
    <property type="reaction ID" value="UER00082"/>
</dbReference>
<dbReference type="GO" id="GO:0008270">
    <property type="term" value="F:zinc ion binding"/>
    <property type="evidence" value="ECO:0007669"/>
    <property type="project" value="InterPro"/>
</dbReference>
<evidence type="ECO:0000256" key="14">
    <source>
        <dbReference type="PIRSR" id="PIRSR000382-3"/>
    </source>
</evidence>
<keyword evidence="9 13" id="KW-0862">Zinc</keyword>
<evidence type="ECO:0000256" key="6">
    <source>
        <dbReference type="ARBA" id="ARBA00022605"/>
    </source>
</evidence>
<feature type="domain" description="Cobalamin-independent methionine synthase MetE C-terminal/archaeal" evidence="16">
    <location>
        <begin position="448"/>
        <end position="774"/>
    </location>
</feature>
<dbReference type="InterPro" id="IPR038071">
    <property type="entry name" value="UROD/MetE-like_sf"/>
</dbReference>
<comment type="similarity">
    <text evidence="3">Belongs to the vitamin-B12 independent methionine synthase family.</text>
</comment>
<feature type="compositionally biased region" description="Low complexity" evidence="15">
    <location>
        <begin position="787"/>
        <end position="801"/>
    </location>
</feature>
<dbReference type="NCBIfam" id="NF003556">
    <property type="entry name" value="PRK05222.1"/>
    <property type="match status" value="1"/>
</dbReference>
<dbReference type="GO" id="GO:0003871">
    <property type="term" value="F:5-methyltetrahydropteroyltriglutamate-homocysteine S-methyltransferase activity"/>
    <property type="evidence" value="ECO:0007669"/>
    <property type="project" value="UniProtKB-EC"/>
</dbReference>